<dbReference type="EMBL" id="CP029347">
    <property type="protein sequence ID" value="AWL11225.1"/>
    <property type="molecule type" value="Genomic_DNA"/>
</dbReference>
<dbReference type="InterPro" id="IPR001173">
    <property type="entry name" value="Glyco_trans_2-like"/>
</dbReference>
<dbReference type="PANTHER" id="PTHR22916">
    <property type="entry name" value="GLYCOSYLTRANSFERASE"/>
    <property type="match status" value="1"/>
</dbReference>
<evidence type="ECO:0000313" key="2">
    <source>
        <dbReference type="EMBL" id="AWL11225.1"/>
    </source>
</evidence>
<proteinExistence type="predicted"/>
<name>A0A2S2E0P4_9ALTE</name>
<dbReference type="SUPFAM" id="SSF53448">
    <property type="entry name" value="Nucleotide-diphospho-sugar transferases"/>
    <property type="match status" value="1"/>
</dbReference>
<dbReference type="InterPro" id="IPR029044">
    <property type="entry name" value="Nucleotide-diphossugar_trans"/>
</dbReference>
<reference evidence="2 3" key="1">
    <citation type="submission" date="2018-05" db="EMBL/GenBank/DDBJ databases">
        <title>Salinimonas sp. HMF8227 Genome sequencing and assembly.</title>
        <authorList>
            <person name="Kang H."/>
            <person name="Kang J."/>
            <person name="Cha I."/>
            <person name="Kim H."/>
            <person name="Joh K."/>
        </authorList>
    </citation>
    <scope>NUCLEOTIDE SEQUENCE [LARGE SCALE GENOMIC DNA]</scope>
    <source>
        <strain evidence="2 3">HMF8227</strain>
    </source>
</reference>
<dbReference type="OrthoDB" id="9802649at2"/>
<evidence type="ECO:0000313" key="3">
    <source>
        <dbReference type="Proteomes" id="UP000245728"/>
    </source>
</evidence>
<accession>A0A2S2E0P4</accession>
<dbReference type="CDD" id="cd00761">
    <property type="entry name" value="Glyco_tranf_GTA_type"/>
    <property type="match status" value="1"/>
</dbReference>
<protein>
    <submittedName>
        <fullName evidence="2">Putative glycosyltransferase</fullName>
        <ecNumber evidence="2">2.4.1.-</ecNumber>
    </submittedName>
</protein>
<evidence type="ECO:0000259" key="1">
    <source>
        <dbReference type="Pfam" id="PF00535"/>
    </source>
</evidence>
<dbReference type="GO" id="GO:0016758">
    <property type="term" value="F:hexosyltransferase activity"/>
    <property type="evidence" value="ECO:0007669"/>
    <property type="project" value="UniProtKB-ARBA"/>
</dbReference>
<dbReference type="KEGG" id="salh:HMF8227_00729"/>
<dbReference type="Proteomes" id="UP000245728">
    <property type="component" value="Chromosome"/>
</dbReference>
<dbReference type="PANTHER" id="PTHR22916:SF3">
    <property type="entry name" value="UDP-GLCNAC:BETAGAL BETA-1,3-N-ACETYLGLUCOSAMINYLTRANSFERASE-LIKE PROTEIN 1"/>
    <property type="match status" value="1"/>
</dbReference>
<dbReference type="EC" id="2.4.1.-" evidence="2"/>
<dbReference type="AlphaFoldDB" id="A0A2S2E0P4"/>
<feature type="domain" description="Glycosyltransferase 2-like" evidence="1">
    <location>
        <begin position="4"/>
        <end position="132"/>
    </location>
</feature>
<dbReference type="Pfam" id="PF00535">
    <property type="entry name" value="Glycos_transf_2"/>
    <property type="match status" value="1"/>
</dbReference>
<dbReference type="Gene3D" id="3.90.550.10">
    <property type="entry name" value="Spore Coat Polysaccharide Biosynthesis Protein SpsA, Chain A"/>
    <property type="match status" value="1"/>
</dbReference>
<keyword evidence="3" id="KW-1185">Reference proteome</keyword>
<gene>
    <name evidence="2" type="ORF">HMF8227_00729</name>
</gene>
<dbReference type="RefSeq" id="WP_109338889.1">
    <property type="nucleotide sequence ID" value="NZ_CP029347.1"/>
</dbReference>
<sequence length="436" mass="51117">MLISIVCPVFNAANFLDEFLGSLLKQTSKSFEVIFVDDCSSDDSLKILSSFQSTDFKVKVVRNEKNLGPGPTRNIGLNYVSGDYVCFFDPDDVIATNAVEVILKYAEFGDYDLLRGNGKYFILDQSSEKYPLPNIKTINNKFCEKDEINEAHGLPWYHVVFAFKVEKLKRICLKYPDLRVGEDPVFLFNALSRLKNCYFFPETIYYYRTNPDEVRHFNTIEKLKDFCEHLEEMSRIAQTYSQMDTFERYFRDTFWFVFESYILYNDEALSECTSSISKVIKTVKNKASLANDEFHRLLVDSLLREDAAAISFIRHAKRMLDNEPKNHRHESAFSGNDITFYLTVSWMCTRPLRKISRFYFLIKDYIFLRTNRDLNIHEYVDSNPDVKSYFLGPYLHFLINGSYEKRSWSGISKFYFNDSLIPDSIFSGKRPLLKRK</sequence>
<keyword evidence="2" id="KW-0808">Transferase</keyword>
<keyword evidence="2" id="KW-0328">Glycosyltransferase</keyword>
<organism evidence="2 3">
    <name type="scientific">Saliniradius amylolyticus</name>
    <dbReference type="NCBI Taxonomy" id="2183582"/>
    <lineage>
        <taxon>Bacteria</taxon>
        <taxon>Pseudomonadati</taxon>
        <taxon>Pseudomonadota</taxon>
        <taxon>Gammaproteobacteria</taxon>
        <taxon>Alteromonadales</taxon>
        <taxon>Alteromonadaceae</taxon>
        <taxon>Saliniradius</taxon>
    </lineage>
</organism>